<dbReference type="EMBL" id="UXSR01000984">
    <property type="protein sequence ID" value="VDD77769.1"/>
    <property type="molecule type" value="Genomic_DNA"/>
</dbReference>
<dbReference type="SUPFAM" id="SSF49313">
    <property type="entry name" value="Cadherin-like"/>
    <property type="match status" value="1"/>
</dbReference>
<accession>A0A0R3UA23</accession>
<evidence type="ECO:0000313" key="3">
    <source>
        <dbReference type="WBParaSite" id="MCU_011662-RA"/>
    </source>
</evidence>
<dbReference type="AlphaFoldDB" id="A0A0R3UA23"/>
<proteinExistence type="predicted"/>
<dbReference type="WBParaSite" id="MCU_011662-RA">
    <property type="protein sequence ID" value="MCU_011662-RA"/>
    <property type="gene ID" value="MCU_011662"/>
</dbReference>
<evidence type="ECO:0000313" key="1">
    <source>
        <dbReference type="EMBL" id="VDD77769.1"/>
    </source>
</evidence>
<sequence>MVRPRLQDYTQKVAQLIATDKDLCATPNDPPADCQILKYRLVYGTREKRLFRINSNGDIYFNSENDFEDWKSIGSASFTVVARNYREFGTANGSTRVTVVNGRPYGFFEVPSDVSAIRYPNGLWEAMFLG</sequence>
<organism evidence="1 2">
    <name type="scientific">Mesocestoides corti</name>
    <name type="common">Flatworm</name>
    <dbReference type="NCBI Taxonomy" id="53468"/>
    <lineage>
        <taxon>Eukaryota</taxon>
        <taxon>Metazoa</taxon>
        <taxon>Spiralia</taxon>
        <taxon>Lophotrochozoa</taxon>
        <taxon>Platyhelminthes</taxon>
        <taxon>Cestoda</taxon>
        <taxon>Eucestoda</taxon>
        <taxon>Cyclophyllidea</taxon>
        <taxon>Mesocestoididae</taxon>
        <taxon>Mesocestoides</taxon>
    </lineage>
</organism>
<reference evidence="3" key="2">
    <citation type="submission" date="2019-11" db="UniProtKB">
        <authorList>
            <consortium name="WormBaseParasite"/>
        </authorList>
    </citation>
    <scope>IDENTIFICATION</scope>
</reference>
<dbReference type="Proteomes" id="UP000267029">
    <property type="component" value="Unassembled WGS sequence"/>
</dbReference>
<dbReference type="GO" id="GO:0005509">
    <property type="term" value="F:calcium ion binding"/>
    <property type="evidence" value="ECO:0007669"/>
    <property type="project" value="InterPro"/>
</dbReference>
<name>A0A0R3UA23_MESCO</name>
<gene>
    <name evidence="1" type="ORF">MCOS_LOCUS3772</name>
</gene>
<dbReference type="InterPro" id="IPR015919">
    <property type="entry name" value="Cadherin-like_sf"/>
</dbReference>
<reference evidence="1 2" key="1">
    <citation type="submission" date="2018-10" db="EMBL/GenBank/DDBJ databases">
        <authorList>
            <consortium name="Pathogen Informatics"/>
        </authorList>
    </citation>
    <scope>NUCLEOTIDE SEQUENCE [LARGE SCALE GENOMIC DNA]</scope>
</reference>
<dbReference type="GO" id="GO:0016020">
    <property type="term" value="C:membrane"/>
    <property type="evidence" value="ECO:0007669"/>
    <property type="project" value="InterPro"/>
</dbReference>
<protein>
    <submittedName>
        <fullName evidence="3">SH3 domain-containing protein</fullName>
    </submittedName>
</protein>
<keyword evidence="2" id="KW-1185">Reference proteome</keyword>
<evidence type="ECO:0000313" key="2">
    <source>
        <dbReference type="Proteomes" id="UP000267029"/>
    </source>
</evidence>
<dbReference type="Gene3D" id="2.60.40.60">
    <property type="entry name" value="Cadherins"/>
    <property type="match status" value="1"/>
</dbReference>